<reference evidence="2 3" key="1">
    <citation type="journal article" date="2010" name="Nature">
        <title>The Ectocarpus genome and the independent evolution of multicellularity in brown algae.</title>
        <authorList>
            <person name="Cock J.M."/>
            <person name="Sterck L."/>
            <person name="Rouze P."/>
            <person name="Scornet D."/>
            <person name="Allen A.E."/>
            <person name="Amoutzias G."/>
            <person name="Anthouard V."/>
            <person name="Artiguenave F."/>
            <person name="Aury J.M."/>
            <person name="Badger J.H."/>
            <person name="Beszteri B."/>
            <person name="Billiau K."/>
            <person name="Bonnet E."/>
            <person name="Bothwell J.H."/>
            <person name="Bowler C."/>
            <person name="Boyen C."/>
            <person name="Brownlee C."/>
            <person name="Carrano C.J."/>
            <person name="Charrier B."/>
            <person name="Cho G.Y."/>
            <person name="Coelho S.M."/>
            <person name="Collen J."/>
            <person name="Corre E."/>
            <person name="Da Silva C."/>
            <person name="Delage L."/>
            <person name="Delaroque N."/>
            <person name="Dittami S.M."/>
            <person name="Doulbeau S."/>
            <person name="Elias M."/>
            <person name="Farnham G."/>
            <person name="Gachon C.M."/>
            <person name="Gschloessl B."/>
            <person name="Heesch S."/>
            <person name="Jabbari K."/>
            <person name="Jubin C."/>
            <person name="Kawai H."/>
            <person name="Kimura K."/>
            <person name="Kloareg B."/>
            <person name="Kupper F.C."/>
            <person name="Lang D."/>
            <person name="Le Bail A."/>
            <person name="Leblanc C."/>
            <person name="Lerouge P."/>
            <person name="Lohr M."/>
            <person name="Lopez P.J."/>
            <person name="Martens C."/>
            <person name="Maumus F."/>
            <person name="Michel G."/>
            <person name="Miranda-Saavedra D."/>
            <person name="Morales J."/>
            <person name="Moreau H."/>
            <person name="Motomura T."/>
            <person name="Nagasato C."/>
            <person name="Napoli C.A."/>
            <person name="Nelson D.R."/>
            <person name="Nyvall-Collen P."/>
            <person name="Peters A.F."/>
            <person name="Pommier C."/>
            <person name="Potin P."/>
            <person name="Poulain J."/>
            <person name="Quesneville H."/>
            <person name="Read B."/>
            <person name="Rensing S.A."/>
            <person name="Ritter A."/>
            <person name="Rousvoal S."/>
            <person name="Samanta M."/>
            <person name="Samson G."/>
            <person name="Schroeder D.C."/>
            <person name="Segurens B."/>
            <person name="Strittmatter M."/>
            <person name="Tonon T."/>
            <person name="Tregear J.W."/>
            <person name="Valentin K."/>
            <person name="von Dassow P."/>
            <person name="Yamagishi T."/>
            <person name="Van de Peer Y."/>
            <person name="Wincker P."/>
        </authorList>
    </citation>
    <scope>NUCLEOTIDE SEQUENCE [LARGE SCALE GENOMIC DNA]</scope>
    <source>
        <strain evidence="3">Ec32 / CCAP1310/4</strain>
    </source>
</reference>
<evidence type="ECO:0000313" key="3">
    <source>
        <dbReference type="Proteomes" id="UP000002630"/>
    </source>
</evidence>
<protein>
    <recommendedName>
        <fullName evidence="4">Transmembrane protein</fullName>
    </recommendedName>
</protein>
<dbReference type="InParanoid" id="D8LGL5"/>
<evidence type="ECO:0008006" key="4">
    <source>
        <dbReference type="Google" id="ProtNLM"/>
    </source>
</evidence>
<dbReference type="eggNOG" id="ENOG502S8JA">
    <property type="taxonomic scope" value="Eukaryota"/>
</dbReference>
<gene>
    <name evidence="2" type="ORF">Esi_0174_0011</name>
</gene>
<keyword evidence="3" id="KW-1185">Reference proteome</keyword>
<sequence>MAIQTKHKLLIFWIIMLSFIAFGAWHSEDMETPFWAMWTVPIIFLFVWLLFDCIFVDDKAFVFDHDYENWSRRMDPMY</sequence>
<feature type="transmembrane region" description="Helical" evidence="1">
    <location>
        <begin position="9"/>
        <end position="27"/>
    </location>
</feature>
<evidence type="ECO:0000256" key="1">
    <source>
        <dbReference type="SAM" id="Phobius"/>
    </source>
</evidence>
<keyword evidence="1" id="KW-0472">Membrane</keyword>
<dbReference type="AlphaFoldDB" id="D8LGL5"/>
<name>D8LGL5_ECTSI</name>
<evidence type="ECO:0000313" key="2">
    <source>
        <dbReference type="EMBL" id="CBN75757.1"/>
    </source>
</evidence>
<keyword evidence="1" id="KW-0812">Transmembrane</keyword>
<dbReference type="EMBL" id="FN649729">
    <property type="protein sequence ID" value="CBN75757.1"/>
    <property type="molecule type" value="Genomic_DNA"/>
</dbReference>
<accession>D8LGL5</accession>
<proteinExistence type="predicted"/>
<feature type="transmembrane region" description="Helical" evidence="1">
    <location>
        <begin position="33"/>
        <end position="51"/>
    </location>
</feature>
<dbReference type="Proteomes" id="UP000002630">
    <property type="component" value="Linkage Group LG04"/>
</dbReference>
<organism evidence="2 3">
    <name type="scientific">Ectocarpus siliculosus</name>
    <name type="common">Brown alga</name>
    <name type="synonym">Conferva siliculosa</name>
    <dbReference type="NCBI Taxonomy" id="2880"/>
    <lineage>
        <taxon>Eukaryota</taxon>
        <taxon>Sar</taxon>
        <taxon>Stramenopiles</taxon>
        <taxon>Ochrophyta</taxon>
        <taxon>PX clade</taxon>
        <taxon>Phaeophyceae</taxon>
        <taxon>Ectocarpales</taxon>
        <taxon>Ectocarpaceae</taxon>
        <taxon>Ectocarpus</taxon>
    </lineage>
</organism>
<dbReference type="OrthoDB" id="184038at2759"/>
<dbReference type="EMBL" id="FN648244">
    <property type="protein sequence ID" value="CBN75757.1"/>
    <property type="molecule type" value="Genomic_DNA"/>
</dbReference>
<keyword evidence="1" id="KW-1133">Transmembrane helix</keyword>